<keyword evidence="2" id="KW-1185">Reference proteome</keyword>
<dbReference type="Proteomes" id="UP000799755">
    <property type="component" value="Unassembled WGS sequence"/>
</dbReference>
<dbReference type="EMBL" id="MU003556">
    <property type="protein sequence ID" value="KAF2462971.1"/>
    <property type="molecule type" value="Genomic_DNA"/>
</dbReference>
<sequence>MQFSPSFASPAGAILLLILILLLLLPLLLLLSIPVCLDLQAAIEFPPLSAARYVHRLASHYHAYCPPWHPAGTAGEALRRWRKRQTLPHAWLPASEEPSDPAVARGPCKVRICGFRGQACCALCENAGAGPVSTFVSAGRKAT</sequence>
<proteinExistence type="predicted"/>
<comment type="caution">
    <text evidence="1">The sequence shown here is derived from an EMBL/GenBank/DDBJ whole genome shotgun (WGS) entry which is preliminary data.</text>
</comment>
<gene>
    <name evidence="1" type="ORF">BDR25DRAFT_117512</name>
</gene>
<evidence type="ECO:0000313" key="1">
    <source>
        <dbReference type="EMBL" id="KAF2462971.1"/>
    </source>
</evidence>
<accession>A0ACB6Q7Y6</accession>
<name>A0ACB6Q7Y6_9PLEO</name>
<organism evidence="1 2">
    <name type="scientific">Lindgomyces ingoldianus</name>
    <dbReference type="NCBI Taxonomy" id="673940"/>
    <lineage>
        <taxon>Eukaryota</taxon>
        <taxon>Fungi</taxon>
        <taxon>Dikarya</taxon>
        <taxon>Ascomycota</taxon>
        <taxon>Pezizomycotina</taxon>
        <taxon>Dothideomycetes</taxon>
        <taxon>Pleosporomycetidae</taxon>
        <taxon>Pleosporales</taxon>
        <taxon>Lindgomycetaceae</taxon>
        <taxon>Lindgomyces</taxon>
    </lineage>
</organism>
<evidence type="ECO:0000313" key="2">
    <source>
        <dbReference type="Proteomes" id="UP000799755"/>
    </source>
</evidence>
<reference evidence="1" key="1">
    <citation type="journal article" date="2020" name="Stud. Mycol.">
        <title>101 Dothideomycetes genomes: a test case for predicting lifestyles and emergence of pathogens.</title>
        <authorList>
            <person name="Haridas S."/>
            <person name="Albert R."/>
            <person name="Binder M."/>
            <person name="Bloem J."/>
            <person name="Labutti K."/>
            <person name="Salamov A."/>
            <person name="Andreopoulos B."/>
            <person name="Baker S."/>
            <person name="Barry K."/>
            <person name="Bills G."/>
            <person name="Bluhm B."/>
            <person name="Cannon C."/>
            <person name="Castanera R."/>
            <person name="Culley D."/>
            <person name="Daum C."/>
            <person name="Ezra D."/>
            <person name="Gonzalez J."/>
            <person name="Henrissat B."/>
            <person name="Kuo A."/>
            <person name="Liang C."/>
            <person name="Lipzen A."/>
            <person name="Lutzoni F."/>
            <person name="Magnuson J."/>
            <person name="Mondo S."/>
            <person name="Nolan M."/>
            <person name="Ohm R."/>
            <person name="Pangilinan J."/>
            <person name="Park H.-J."/>
            <person name="Ramirez L."/>
            <person name="Alfaro M."/>
            <person name="Sun H."/>
            <person name="Tritt A."/>
            <person name="Yoshinaga Y."/>
            <person name="Zwiers L.-H."/>
            <person name="Turgeon B."/>
            <person name="Goodwin S."/>
            <person name="Spatafora J."/>
            <person name="Crous P."/>
            <person name="Grigoriev I."/>
        </authorList>
    </citation>
    <scope>NUCLEOTIDE SEQUENCE</scope>
    <source>
        <strain evidence="1">ATCC 200398</strain>
    </source>
</reference>
<protein>
    <submittedName>
        <fullName evidence="1">Uncharacterized protein</fullName>
    </submittedName>
</protein>